<evidence type="ECO:0000256" key="1">
    <source>
        <dbReference type="ARBA" id="ARBA00023015"/>
    </source>
</evidence>
<keyword evidence="8" id="KW-1185">Reference proteome</keyword>
<evidence type="ECO:0000256" key="2">
    <source>
        <dbReference type="ARBA" id="ARBA00023125"/>
    </source>
</evidence>
<dbReference type="Proteomes" id="UP000072605">
    <property type="component" value="Unassembled WGS sequence"/>
</dbReference>
<dbReference type="Proteomes" id="UP001387110">
    <property type="component" value="Unassembled WGS sequence"/>
</dbReference>
<feature type="domain" description="HTH marR-type" evidence="4">
    <location>
        <begin position="1"/>
        <end position="140"/>
    </location>
</feature>
<evidence type="ECO:0000313" key="8">
    <source>
        <dbReference type="Proteomes" id="UP001387110"/>
    </source>
</evidence>
<evidence type="ECO:0000259" key="4">
    <source>
        <dbReference type="PROSITE" id="PS50995"/>
    </source>
</evidence>
<gene>
    <name evidence="5" type="ORF">RSA11_07325</name>
    <name evidence="6" type="ORF">SZL87_15885</name>
</gene>
<dbReference type="GO" id="GO:0003700">
    <property type="term" value="F:DNA-binding transcription factor activity"/>
    <property type="evidence" value="ECO:0007669"/>
    <property type="project" value="InterPro"/>
</dbReference>
<keyword evidence="3" id="KW-0804">Transcription</keyword>
<dbReference type="RefSeq" id="WP_035397643.1">
    <property type="nucleotide sequence ID" value="NZ_JBAWKY010000007.1"/>
</dbReference>
<dbReference type="InterPro" id="IPR036390">
    <property type="entry name" value="WH_DNA-bd_sf"/>
</dbReference>
<keyword evidence="1" id="KW-0805">Transcription regulation</keyword>
<evidence type="ECO:0000256" key="3">
    <source>
        <dbReference type="ARBA" id="ARBA00023163"/>
    </source>
</evidence>
<dbReference type="PANTHER" id="PTHR42756">
    <property type="entry name" value="TRANSCRIPTIONAL REGULATOR, MARR"/>
    <property type="match status" value="1"/>
</dbReference>
<dbReference type="Pfam" id="PF01047">
    <property type="entry name" value="MarR"/>
    <property type="match status" value="1"/>
</dbReference>
<dbReference type="SUPFAM" id="SSF46785">
    <property type="entry name" value="Winged helix' DNA-binding domain"/>
    <property type="match status" value="1"/>
</dbReference>
<dbReference type="EMBL" id="JBAWKY010000007">
    <property type="protein sequence ID" value="MEI4463907.1"/>
    <property type="molecule type" value="Genomic_DNA"/>
</dbReference>
<organism evidence="5 7">
    <name type="scientific">Exiguobacterium indicum</name>
    <dbReference type="NCBI Taxonomy" id="296995"/>
    <lineage>
        <taxon>Bacteria</taxon>
        <taxon>Bacillati</taxon>
        <taxon>Bacillota</taxon>
        <taxon>Bacilli</taxon>
        <taxon>Bacillales</taxon>
        <taxon>Bacillales Family XII. Incertae Sedis</taxon>
        <taxon>Exiguobacterium</taxon>
    </lineage>
</organism>
<dbReference type="EMBL" id="LDQV01000018">
    <property type="protein sequence ID" value="KTR27087.1"/>
    <property type="molecule type" value="Genomic_DNA"/>
</dbReference>
<evidence type="ECO:0000313" key="5">
    <source>
        <dbReference type="EMBL" id="KTR27087.1"/>
    </source>
</evidence>
<dbReference type="InterPro" id="IPR036388">
    <property type="entry name" value="WH-like_DNA-bd_sf"/>
</dbReference>
<dbReference type="PROSITE" id="PS50995">
    <property type="entry name" value="HTH_MARR_2"/>
    <property type="match status" value="1"/>
</dbReference>
<dbReference type="PANTHER" id="PTHR42756:SF1">
    <property type="entry name" value="TRANSCRIPTIONAL REPRESSOR OF EMRAB OPERON"/>
    <property type="match status" value="1"/>
</dbReference>
<proteinExistence type="predicted"/>
<keyword evidence="2" id="KW-0238">DNA-binding</keyword>
<reference evidence="5 7" key="1">
    <citation type="journal article" date="2016" name="Front. Microbiol.">
        <title>Genomic Resource of Rice Seed Associated Bacteria.</title>
        <authorList>
            <person name="Midha S."/>
            <person name="Bansal K."/>
            <person name="Sharma S."/>
            <person name="Kumar N."/>
            <person name="Patil P.P."/>
            <person name="Chaudhry V."/>
            <person name="Patil P.B."/>
        </authorList>
    </citation>
    <scope>NUCLEOTIDE SEQUENCE [LARGE SCALE GENOMIC DNA]</scope>
    <source>
        <strain evidence="5 7">RSA11</strain>
    </source>
</reference>
<reference evidence="6 8" key="2">
    <citation type="submission" date="2023-12" db="EMBL/GenBank/DDBJ databases">
        <authorList>
            <person name="Easwaran N."/>
            <person name="Lazarus H.P.S."/>
        </authorList>
    </citation>
    <scope>NUCLEOTIDE SEQUENCE [LARGE SCALE GENOMIC DNA]</scope>
    <source>
        <strain evidence="6 8">VIT-2023</strain>
    </source>
</reference>
<evidence type="ECO:0000313" key="6">
    <source>
        <dbReference type="EMBL" id="MEI4463907.1"/>
    </source>
</evidence>
<dbReference type="SMART" id="SM00347">
    <property type="entry name" value="HTH_MARR"/>
    <property type="match status" value="1"/>
</dbReference>
<sequence length="148" mass="17455">MEGSKKQDILTMYRRIDELDLQLAKFFAALNPFALSQQQEQLLLLFKRKDSWTSTEIARTMGISKSAVSQVLKILEERTFIKRRKNPANLRESFIQLDTNGVAYLRKMDEIEEQLAEEMTTILDEMELDIINRSLVRMIDRFQELHRS</sequence>
<evidence type="ECO:0000313" key="7">
    <source>
        <dbReference type="Proteomes" id="UP000072605"/>
    </source>
</evidence>
<name>A0AAW3MCX2_9BACL</name>
<dbReference type="InterPro" id="IPR000835">
    <property type="entry name" value="HTH_MarR-typ"/>
</dbReference>
<protein>
    <submittedName>
        <fullName evidence="5">MarR family transcriptional regulator</fullName>
    </submittedName>
</protein>
<dbReference type="Gene3D" id="1.10.10.10">
    <property type="entry name" value="Winged helix-like DNA-binding domain superfamily/Winged helix DNA-binding domain"/>
    <property type="match status" value="1"/>
</dbReference>
<accession>A0AAW3MCX2</accession>
<comment type="caution">
    <text evidence="5">The sequence shown here is derived from an EMBL/GenBank/DDBJ whole genome shotgun (WGS) entry which is preliminary data.</text>
</comment>
<dbReference type="GO" id="GO:0003677">
    <property type="term" value="F:DNA binding"/>
    <property type="evidence" value="ECO:0007669"/>
    <property type="project" value="UniProtKB-KW"/>
</dbReference>
<dbReference type="AlphaFoldDB" id="A0AAW3MCX2"/>